<dbReference type="EC" id="6.5.1.4" evidence="2"/>
<keyword evidence="4" id="KW-0436">Ligase</keyword>
<evidence type="ECO:0000313" key="14">
    <source>
        <dbReference type="Proteomes" id="UP001458880"/>
    </source>
</evidence>
<dbReference type="GO" id="GO:0003963">
    <property type="term" value="F:RNA-3'-phosphate cyclase activity"/>
    <property type="evidence" value="ECO:0007669"/>
    <property type="project" value="UniProtKB-EC"/>
</dbReference>
<evidence type="ECO:0000259" key="11">
    <source>
        <dbReference type="Pfam" id="PF01137"/>
    </source>
</evidence>
<dbReference type="AlphaFoldDB" id="A0AAW1LSP1"/>
<feature type="active site" description="Tele-AMP-histidine intermediate" evidence="9">
    <location>
        <position position="318"/>
    </location>
</feature>
<dbReference type="Pfam" id="PF01137">
    <property type="entry name" value="RTC"/>
    <property type="match status" value="1"/>
</dbReference>
<feature type="binding site" evidence="10">
    <location>
        <begin position="292"/>
        <end position="296"/>
    </location>
    <ligand>
        <name>ATP</name>
        <dbReference type="ChEBI" id="CHEBI:30616"/>
    </ligand>
</feature>
<gene>
    <name evidence="13" type="ORF">QE152_g11219</name>
</gene>
<dbReference type="GO" id="GO:0005524">
    <property type="term" value="F:ATP binding"/>
    <property type="evidence" value="ECO:0007669"/>
    <property type="project" value="UniProtKB-KW"/>
</dbReference>
<dbReference type="PIRSF" id="PIRSF005378">
    <property type="entry name" value="RNA3'_term_phos_cycl_euk"/>
    <property type="match status" value="1"/>
</dbReference>
<dbReference type="HAMAP" id="MF_00200">
    <property type="entry name" value="RTC"/>
    <property type="match status" value="1"/>
</dbReference>
<feature type="binding site" evidence="10">
    <location>
        <position position="104"/>
    </location>
    <ligand>
        <name>ATP</name>
        <dbReference type="ChEBI" id="CHEBI:30616"/>
    </ligand>
</feature>
<dbReference type="PANTHER" id="PTHR11096">
    <property type="entry name" value="RNA 3' TERMINAL PHOSPHATE CYCLASE"/>
    <property type="match status" value="1"/>
</dbReference>
<dbReference type="Gene3D" id="3.30.360.20">
    <property type="entry name" value="RNA 3'-terminal phosphate cyclase, insert domain"/>
    <property type="match status" value="1"/>
</dbReference>
<dbReference type="InterPro" id="IPR023797">
    <property type="entry name" value="RNA3'_phos_cyclase_dom"/>
</dbReference>
<accession>A0AAW1LSP1</accession>
<organism evidence="13 14">
    <name type="scientific">Popillia japonica</name>
    <name type="common">Japanese beetle</name>
    <dbReference type="NCBI Taxonomy" id="7064"/>
    <lineage>
        <taxon>Eukaryota</taxon>
        <taxon>Metazoa</taxon>
        <taxon>Ecdysozoa</taxon>
        <taxon>Arthropoda</taxon>
        <taxon>Hexapoda</taxon>
        <taxon>Insecta</taxon>
        <taxon>Pterygota</taxon>
        <taxon>Neoptera</taxon>
        <taxon>Endopterygota</taxon>
        <taxon>Coleoptera</taxon>
        <taxon>Polyphaga</taxon>
        <taxon>Scarabaeiformia</taxon>
        <taxon>Scarabaeidae</taxon>
        <taxon>Rutelinae</taxon>
        <taxon>Popillia</taxon>
    </lineage>
</organism>
<dbReference type="InterPro" id="IPR013791">
    <property type="entry name" value="RNA3'-term_phos_cycl_insert"/>
</dbReference>
<comment type="catalytic activity">
    <reaction evidence="6">
        <text>a 3'-end 3'-phospho-ribonucleotide-RNA + ATP = a 3'-end 2',3'-cyclophospho-ribonucleotide-RNA + AMP + diphosphate</text>
        <dbReference type="Rhea" id="RHEA:23976"/>
        <dbReference type="Rhea" id="RHEA-COMP:10463"/>
        <dbReference type="Rhea" id="RHEA-COMP:10464"/>
        <dbReference type="ChEBI" id="CHEBI:30616"/>
        <dbReference type="ChEBI" id="CHEBI:33019"/>
        <dbReference type="ChEBI" id="CHEBI:83062"/>
        <dbReference type="ChEBI" id="CHEBI:83064"/>
        <dbReference type="ChEBI" id="CHEBI:456215"/>
        <dbReference type="EC" id="6.5.1.4"/>
    </reaction>
</comment>
<comment type="function">
    <text evidence="8">Catalyzes the conversion of 3'-phosphate to a 2',3'-cyclic phosphodiester at the end of RNA. The mechanism of action of the enzyme occurs in 3 steps: (A) adenylation of the enzyme by ATP; (B) transfer of adenylate to an RNA-N3'P to produce RNA-N3'PP5'A; (C) and attack of the adjacent 2'-hydroxyl on the 3'-phosphorus in the diester linkage to produce the cyclic end product. Likely functions in some aspects of cellular RNA processing. Function plays an important role in regulating axon regeneration by inhibiting central nervous system (CNS) axon regeneration following optic nerve injury.</text>
</comment>
<dbReference type="PROSITE" id="PS01287">
    <property type="entry name" value="RTC"/>
    <property type="match status" value="1"/>
</dbReference>
<evidence type="ECO:0000256" key="4">
    <source>
        <dbReference type="ARBA" id="ARBA00022598"/>
    </source>
</evidence>
<dbReference type="Pfam" id="PF05189">
    <property type="entry name" value="RTC_insert"/>
    <property type="match status" value="1"/>
</dbReference>
<name>A0AAW1LSP1_POPJA</name>
<dbReference type="Proteomes" id="UP001458880">
    <property type="component" value="Unassembled WGS sequence"/>
</dbReference>
<dbReference type="NCBIfam" id="TIGR03399">
    <property type="entry name" value="RNA_3prim_cycl"/>
    <property type="match status" value="1"/>
</dbReference>
<dbReference type="Gene3D" id="3.65.10.20">
    <property type="entry name" value="RNA 3'-terminal phosphate cyclase domain"/>
    <property type="match status" value="1"/>
</dbReference>
<evidence type="ECO:0000256" key="10">
    <source>
        <dbReference type="PIRSR" id="PIRSR005378-2"/>
    </source>
</evidence>
<evidence type="ECO:0000256" key="2">
    <source>
        <dbReference type="ARBA" id="ARBA00012725"/>
    </source>
</evidence>
<protein>
    <recommendedName>
        <fullName evidence="3">RNA 3'-terminal phosphate cyclase</fullName>
        <ecNumber evidence="2">6.5.1.4</ecNumber>
    </recommendedName>
    <alternativeName>
        <fullName evidence="7">RNA terminal phosphate cyclase domain-containing protein 1</fullName>
    </alternativeName>
</protein>
<evidence type="ECO:0000256" key="7">
    <source>
        <dbReference type="ARBA" id="ARBA00032543"/>
    </source>
</evidence>
<keyword evidence="14" id="KW-1185">Reference proteome</keyword>
<dbReference type="InterPro" id="IPR037136">
    <property type="entry name" value="RNA3'_phos_cyclase_dom_sf"/>
</dbReference>
<feature type="domain" description="RNA 3'-terminal phosphate cyclase" evidence="11">
    <location>
        <begin position="13"/>
        <end position="336"/>
    </location>
</feature>
<dbReference type="PANTHER" id="PTHR11096:SF0">
    <property type="entry name" value="RNA 3'-TERMINAL PHOSPHATE CYCLASE"/>
    <property type="match status" value="1"/>
</dbReference>
<dbReference type="InterPro" id="IPR017770">
    <property type="entry name" value="RNA3'_term_phos_cyc_type_1"/>
</dbReference>
<evidence type="ECO:0000259" key="12">
    <source>
        <dbReference type="Pfam" id="PF05189"/>
    </source>
</evidence>
<evidence type="ECO:0000256" key="8">
    <source>
        <dbReference type="ARBA" id="ARBA00045867"/>
    </source>
</evidence>
<dbReference type="FunFam" id="3.30.360.20:FF:000002">
    <property type="entry name" value="RNA terminal phosphate cyclase-like 1"/>
    <property type="match status" value="1"/>
</dbReference>
<evidence type="ECO:0000313" key="13">
    <source>
        <dbReference type="EMBL" id="KAK9736811.1"/>
    </source>
</evidence>
<dbReference type="EMBL" id="JASPKY010000108">
    <property type="protein sequence ID" value="KAK9736811.1"/>
    <property type="molecule type" value="Genomic_DNA"/>
</dbReference>
<keyword evidence="10" id="KW-0067">ATP-binding</keyword>
<sequence>MSEEIVAIDGSLLEGGGQILRMSLIISVLSNTPIRVYNIRAGRSKPGLMDQHLKGVELVGRICSAKIKGAELGSQEITFIPGQLRGGSYEAHIKTAGSISLLMQVAIPCLIFADVESKLKLHGGTNAEMAPQIEYVTEVFRPIMEKFGATFDFQLNRRGYFPRGGGEVEVYIKPVSKLTPVEMLQQGQITQLYGWSFVAGVVPLGVAHGMADGAIDELRRYHSNVDIERYKENTDMADGNCSGILLVAETNTGCVFGGSALGKREERANVTGARAAAEIIKTITNGACVDDHAQDQIIIFMGLADGVSRVKVGELTMHTKTAIYITEKLTKAKFNVTRDGHCSIIECYAGGQDVFEIFLCEGLCVALNPNGQEVAAGTLDNQRTVFNVLTTQISKADTIKEVADLTPI</sequence>
<evidence type="ECO:0000256" key="6">
    <source>
        <dbReference type="ARBA" id="ARBA00024481"/>
    </source>
</evidence>
<evidence type="ECO:0000256" key="5">
    <source>
        <dbReference type="ARBA" id="ARBA00022741"/>
    </source>
</evidence>
<feature type="domain" description="RNA 3'-terminal phosphate cyclase insert" evidence="12">
    <location>
        <begin position="185"/>
        <end position="283"/>
    </location>
</feature>
<evidence type="ECO:0000256" key="9">
    <source>
        <dbReference type="PIRSR" id="PIRSR005378-1"/>
    </source>
</evidence>
<dbReference type="InterPro" id="IPR020719">
    <property type="entry name" value="RNA3'_term_phos_cycl-like_CS"/>
</dbReference>
<comment type="caution">
    <text evidence="13">The sequence shown here is derived from an EMBL/GenBank/DDBJ whole genome shotgun (WGS) entry which is preliminary data.</text>
</comment>
<dbReference type="InterPro" id="IPR036553">
    <property type="entry name" value="RPTC_insert"/>
</dbReference>
<comment type="similarity">
    <text evidence="1">Belongs to the RNA 3'-terminal cyclase family. Type 1 subfamily.</text>
</comment>
<proteinExistence type="inferred from homology"/>
<dbReference type="SUPFAM" id="SSF55205">
    <property type="entry name" value="EPT/RTPC-like"/>
    <property type="match status" value="2"/>
</dbReference>
<reference evidence="13 14" key="1">
    <citation type="journal article" date="2024" name="BMC Genomics">
        <title>De novo assembly and annotation of Popillia japonica's genome with initial clues to its potential as an invasive pest.</title>
        <authorList>
            <person name="Cucini C."/>
            <person name="Boschi S."/>
            <person name="Funari R."/>
            <person name="Cardaioli E."/>
            <person name="Iannotti N."/>
            <person name="Marturano G."/>
            <person name="Paoli F."/>
            <person name="Bruttini M."/>
            <person name="Carapelli A."/>
            <person name="Frati F."/>
            <person name="Nardi F."/>
        </authorList>
    </citation>
    <scope>NUCLEOTIDE SEQUENCE [LARGE SCALE GENOMIC DNA]</scope>
    <source>
        <strain evidence="13">DMR45628</strain>
    </source>
</reference>
<dbReference type="GO" id="GO:0006396">
    <property type="term" value="P:RNA processing"/>
    <property type="evidence" value="ECO:0007669"/>
    <property type="project" value="InterPro"/>
</dbReference>
<keyword evidence="5 10" id="KW-0547">Nucleotide-binding</keyword>
<dbReference type="InterPro" id="IPR000228">
    <property type="entry name" value="RNA3'_term_phos_cyc"/>
</dbReference>
<dbReference type="GO" id="GO:0005634">
    <property type="term" value="C:nucleus"/>
    <property type="evidence" value="ECO:0007669"/>
    <property type="project" value="TreeGrafter"/>
</dbReference>
<dbReference type="InterPro" id="IPR013792">
    <property type="entry name" value="RNA3'P_cycl/enolpyr_Trfase_a/b"/>
</dbReference>
<dbReference type="SUPFAM" id="SSF52913">
    <property type="entry name" value="RNA 3'-terminal phosphate cyclase, RPTC, insert domain"/>
    <property type="match status" value="1"/>
</dbReference>
<evidence type="ECO:0000256" key="1">
    <source>
        <dbReference type="ARBA" id="ARBA00009206"/>
    </source>
</evidence>
<evidence type="ECO:0000256" key="3">
    <source>
        <dbReference type="ARBA" id="ARBA00021428"/>
    </source>
</evidence>